<keyword evidence="2" id="KW-1185">Reference proteome</keyword>
<accession>A0A3R8LLN3</accession>
<evidence type="ECO:0000313" key="1">
    <source>
        <dbReference type="EMBL" id="RRN43899.1"/>
    </source>
</evidence>
<dbReference type="RefSeq" id="WP_125096099.1">
    <property type="nucleotide sequence ID" value="NZ_RRUE01000002.1"/>
</dbReference>
<comment type="caution">
    <text evidence="1">The sequence shown here is derived from an EMBL/GenBank/DDBJ whole genome shotgun (WGS) entry which is preliminary data.</text>
</comment>
<dbReference type="OrthoDB" id="105221at2"/>
<dbReference type="Proteomes" id="UP000270261">
    <property type="component" value="Unassembled WGS sequence"/>
</dbReference>
<sequence length="326" mass="36195">MRTEHPFRLITRSDFDGLVSAAMLRDIGVVDSVLFVHPKDVQDGKVPVGRHDMLVNLPYVATAGQVFDYQAPGARTLPRVGYSNLVMGVGERSVSRVIHDHFGGEARFPHFSAAMLAAADKAGSAAYTLADVLHPRDWTLLGFLCDPRTGLGRFHDFRISNLQLMMMLVDACRSMDIDRILALPDVAERVRCYHEHESRAIEQLRRCAYMQGDVVVLDLRNEKTIYAANRFLVYALFPNATMSLHIMWGREKANTVFALGRSIFNTASRVDIGSLCTRYGGGGHEYAGTCQIGNDWANQRLDEVLARIEQESRRTTAPAAPADAAV</sequence>
<dbReference type="AlphaFoldDB" id="A0A3R8LLN3"/>
<reference evidence="1 2" key="1">
    <citation type="submission" date="2018-11" db="EMBL/GenBank/DDBJ databases">
        <title>Genome sequencing of Lautropia sp. KCOM 2505 (= ChDC F240).</title>
        <authorList>
            <person name="Kook J.-K."/>
            <person name="Park S.-N."/>
            <person name="Lim Y.K."/>
        </authorList>
    </citation>
    <scope>NUCLEOTIDE SEQUENCE [LARGE SCALE GENOMIC DNA]</scope>
    <source>
        <strain evidence="1 2">KCOM 2505</strain>
    </source>
</reference>
<name>A0A3R8LLN3_9BURK</name>
<gene>
    <name evidence="1" type="ORF">EHV23_10910</name>
</gene>
<evidence type="ECO:0000313" key="2">
    <source>
        <dbReference type="Proteomes" id="UP000270261"/>
    </source>
</evidence>
<organism evidence="1 2">
    <name type="scientific">Lautropia dentalis</name>
    <dbReference type="NCBI Taxonomy" id="2490857"/>
    <lineage>
        <taxon>Bacteria</taxon>
        <taxon>Pseudomonadati</taxon>
        <taxon>Pseudomonadota</taxon>
        <taxon>Betaproteobacteria</taxon>
        <taxon>Burkholderiales</taxon>
        <taxon>Burkholderiaceae</taxon>
        <taxon>Lautropia</taxon>
    </lineage>
</organism>
<proteinExistence type="predicted"/>
<dbReference type="PIRSF" id="PIRSF028235">
    <property type="entry name" value="UCP028235"/>
    <property type="match status" value="1"/>
</dbReference>
<protein>
    <submittedName>
        <fullName evidence="1">Exopolyphosphatase</fullName>
    </submittedName>
</protein>
<dbReference type="EMBL" id="RRUE01000002">
    <property type="protein sequence ID" value="RRN43899.1"/>
    <property type="molecule type" value="Genomic_DNA"/>
</dbReference>
<dbReference type="InterPro" id="IPR016877">
    <property type="entry name" value="UCP028235"/>
</dbReference>